<dbReference type="RefSeq" id="WP_136494492.1">
    <property type="nucleotide sequence ID" value="NZ_CP046052.1"/>
</dbReference>
<dbReference type="AlphaFoldDB" id="A0A6B8KM25"/>
<gene>
    <name evidence="2" type="ORF">H2LOC_020385</name>
</gene>
<keyword evidence="3" id="KW-1185">Reference proteome</keyword>
<dbReference type="Proteomes" id="UP000309061">
    <property type="component" value="Chromosome"/>
</dbReference>
<reference evidence="2 3" key="1">
    <citation type="submission" date="2019-11" db="EMBL/GenBank/DDBJ databases">
        <title>The genome sequence of Methylocystis heyeri.</title>
        <authorList>
            <person name="Oshkin I.Y."/>
            <person name="Miroshnikov K."/>
            <person name="Dedysh S.N."/>
        </authorList>
    </citation>
    <scope>NUCLEOTIDE SEQUENCE [LARGE SCALE GENOMIC DNA]</scope>
    <source>
        <strain evidence="2 3">H2</strain>
    </source>
</reference>
<proteinExistence type="predicted"/>
<accession>A0A6B8KM25</accession>
<protein>
    <submittedName>
        <fullName evidence="2">Uncharacterized protein</fullName>
    </submittedName>
</protein>
<sequence length="70" mass="7974">MSNYPRKPGTPLEIAFQQGLDDRDFGRGPPIEPDPETAEDCDDWAIFDARREAYDSRSDYDEDGEFTGND</sequence>
<organism evidence="2 3">
    <name type="scientific">Methylocystis heyeri</name>
    <dbReference type="NCBI Taxonomy" id="391905"/>
    <lineage>
        <taxon>Bacteria</taxon>
        <taxon>Pseudomonadati</taxon>
        <taxon>Pseudomonadota</taxon>
        <taxon>Alphaproteobacteria</taxon>
        <taxon>Hyphomicrobiales</taxon>
        <taxon>Methylocystaceae</taxon>
        <taxon>Methylocystis</taxon>
    </lineage>
</organism>
<evidence type="ECO:0000313" key="3">
    <source>
        <dbReference type="Proteomes" id="UP000309061"/>
    </source>
</evidence>
<dbReference type="KEGG" id="mhey:H2LOC_020385"/>
<evidence type="ECO:0000313" key="2">
    <source>
        <dbReference type="EMBL" id="QGM47843.1"/>
    </source>
</evidence>
<feature type="region of interest" description="Disordered" evidence="1">
    <location>
        <begin position="19"/>
        <end position="43"/>
    </location>
</feature>
<dbReference type="EMBL" id="CP046052">
    <property type="protein sequence ID" value="QGM47843.1"/>
    <property type="molecule type" value="Genomic_DNA"/>
</dbReference>
<feature type="compositionally biased region" description="Acidic residues" evidence="1">
    <location>
        <begin position="33"/>
        <end position="43"/>
    </location>
</feature>
<name>A0A6B8KM25_9HYPH</name>
<evidence type="ECO:0000256" key="1">
    <source>
        <dbReference type="SAM" id="MobiDB-lite"/>
    </source>
</evidence>